<feature type="binding site" evidence="16">
    <location>
        <begin position="37"/>
        <end position="39"/>
    </location>
    <ligand>
        <name>GTP</name>
        <dbReference type="ChEBI" id="CHEBI:37565"/>
    </ligand>
</feature>
<evidence type="ECO:0000256" key="5">
    <source>
        <dbReference type="ARBA" id="ARBA00004692"/>
    </source>
</evidence>
<keyword evidence="13 14" id="KW-0342">GTP-binding</keyword>
<evidence type="ECO:0000256" key="13">
    <source>
        <dbReference type="ARBA" id="ARBA00023134"/>
    </source>
</evidence>
<dbReference type="SUPFAM" id="SSF52540">
    <property type="entry name" value="P-loop containing nucleoside triphosphate hydrolases"/>
    <property type="match status" value="1"/>
</dbReference>
<protein>
    <recommendedName>
        <fullName evidence="14">Bifunctional adenosylcobalamin biosynthesis protein</fullName>
        <ecNumber evidence="14">2.7.1.156</ecNumber>
        <ecNumber evidence="14">2.7.7.62</ecNumber>
    </recommendedName>
</protein>
<keyword evidence="11 14" id="KW-0418">Kinase</keyword>
<dbReference type="AlphaFoldDB" id="A0A1A5J752"/>
<gene>
    <name evidence="17" type="ORF">BAE39_25570</name>
</gene>
<evidence type="ECO:0000256" key="15">
    <source>
        <dbReference type="PIRSR" id="PIRSR006135-1"/>
    </source>
</evidence>
<evidence type="ECO:0000256" key="14">
    <source>
        <dbReference type="PIRNR" id="PIRNR006135"/>
    </source>
</evidence>
<proteinExistence type="inferred from homology"/>
<keyword evidence="17" id="KW-0548">Nucleotidyltransferase</keyword>
<evidence type="ECO:0000313" key="17">
    <source>
        <dbReference type="EMBL" id="OBP68792.1"/>
    </source>
</evidence>
<evidence type="ECO:0000256" key="2">
    <source>
        <dbReference type="ARBA" id="ARBA00000711"/>
    </source>
</evidence>
<dbReference type="EMBL" id="LZTJ01000035">
    <property type="protein sequence ID" value="OBP68792.1"/>
    <property type="molecule type" value="Genomic_DNA"/>
</dbReference>
<dbReference type="GO" id="GO:0008820">
    <property type="term" value="F:cobinamide phosphate guanylyltransferase activity"/>
    <property type="evidence" value="ECO:0007669"/>
    <property type="project" value="UniProtKB-UniRule"/>
</dbReference>
<evidence type="ECO:0000256" key="6">
    <source>
        <dbReference type="ARBA" id="ARBA00005159"/>
    </source>
</evidence>
<dbReference type="GO" id="GO:0043752">
    <property type="term" value="F:adenosylcobinamide kinase activity"/>
    <property type="evidence" value="ECO:0007669"/>
    <property type="project" value="UniProtKB-EC"/>
</dbReference>
<dbReference type="PANTHER" id="PTHR34848:SF1">
    <property type="entry name" value="BIFUNCTIONAL ADENOSYLCOBALAMIN BIOSYNTHESIS PROTEIN COBU"/>
    <property type="match status" value="1"/>
</dbReference>
<feature type="binding site" evidence="16">
    <location>
        <begin position="12"/>
        <end position="19"/>
    </location>
    <ligand>
        <name>GTP</name>
        <dbReference type="ChEBI" id="CHEBI:37565"/>
    </ligand>
</feature>
<accession>A0A1A5J752</accession>
<comment type="caution">
    <text evidence="17">The sequence shown here is derived from an EMBL/GenBank/DDBJ whole genome shotgun (WGS) entry which is preliminary data.</text>
</comment>
<evidence type="ECO:0000256" key="8">
    <source>
        <dbReference type="ARBA" id="ARBA00022573"/>
    </source>
</evidence>
<dbReference type="GO" id="GO:0005524">
    <property type="term" value="F:ATP binding"/>
    <property type="evidence" value="ECO:0007669"/>
    <property type="project" value="UniProtKB-UniRule"/>
</dbReference>
<keyword evidence="8 14" id="KW-0169">Cobalamin biosynthesis</keyword>
<dbReference type="PIRSF" id="PIRSF006135">
    <property type="entry name" value="CobU"/>
    <property type="match status" value="1"/>
</dbReference>
<reference evidence="18" key="1">
    <citation type="submission" date="2016-06" db="EMBL/GenBank/DDBJ databases">
        <title>NZP2037 Pacbio-Illumina hybrid assembly.</title>
        <authorList>
            <person name="Ramsay J.P."/>
        </authorList>
    </citation>
    <scope>NUCLEOTIDE SEQUENCE [LARGE SCALE GENOMIC DNA]</scope>
    <source>
        <strain evidence="18">R7ANS::ICEMlSym2042</strain>
    </source>
</reference>
<dbReference type="GO" id="GO:0009236">
    <property type="term" value="P:cobalamin biosynthetic process"/>
    <property type="evidence" value="ECO:0007669"/>
    <property type="project" value="UniProtKB-UniRule"/>
</dbReference>
<keyword evidence="9 14" id="KW-0808">Transferase</keyword>
<evidence type="ECO:0000256" key="16">
    <source>
        <dbReference type="PIRSR" id="PIRSR006135-2"/>
    </source>
</evidence>
<dbReference type="NCBIfam" id="NF004469">
    <property type="entry name" value="PRK05800.1"/>
    <property type="match status" value="1"/>
</dbReference>
<feature type="active site" description="GMP-histidine intermediate" evidence="15">
    <location>
        <position position="53"/>
    </location>
</feature>
<evidence type="ECO:0000256" key="3">
    <source>
        <dbReference type="ARBA" id="ARBA00001522"/>
    </source>
</evidence>
<organism evidence="17 18">
    <name type="scientific">Rhizobium loti</name>
    <name type="common">Mesorhizobium loti</name>
    <dbReference type="NCBI Taxonomy" id="381"/>
    <lineage>
        <taxon>Bacteria</taxon>
        <taxon>Pseudomonadati</taxon>
        <taxon>Pseudomonadota</taxon>
        <taxon>Alphaproteobacteria</taxon>
        <taxon>Hyphomicrobiales</taxon>
        <taxon>Phyllobacteriaceae</taxon>
        <taxon>Mesorhizobium</taxon>
    </lineage>
</organism>
<keyword evidence="10 14" id="KW-0547">Nucleotide-binding</keyword>
<sequence length="171" mass="18684">MPDRNKLTFIIGGARSGKSAHAEILVTALPSPWTYIATAQAYDDEMRERIALHRSRRGEGWTTIDAPLDLAGALEALPDNQPVLVDCLTLWLTNHMLADHDVAAACRRLADVLSRPRGPWFVVSNEVGQGIVPDNALARRFRDDAGRLNQQVAAIADTVLLMVAGLPLKVK</sequence>
<feature type="binding site" evidence="16">
    <location>
        <position position="86"/>
    </location>
    <ligand>
        <name>GTP</name>
        <dbReference type="ChEBI" id="CHEBI:37565"/>
    </ligand>
</feature>
<comment type="function">
    <text evidence="4 14">Catalyzes ATP-dependent phosphorylation of adenosylcobinamide and addition of GMP to adenosylcobinamide phosphate.</text>
</comment>
<evidence type="ECO:0000256" key="12">
    <source>
        <dbReference type="ARBA" id="ARBA00022840"/>
    </source>
</evidence>
<comment type="catalytic activity">
    <reaction evidence="3">
        <text>adenosylcob(III)inamide + GTP = adenosylcob(III)inamide phosphate + GDP + H(+)</text>
        <dbReference type="Rhea" id="RHEA:15765"/>
        <dbReference type="ChEBI" id="CHEBI:2480"/>
        <dbReference type="ChEBI" id="CHEBI:15378"/>
        <dbReference type="ChEBI" id="CHEBI:37565"/>
        <dbReference type="ChEBI" id="CHEBI:58189"/>
        <dbReference type="ChEBI" id="CHEBI:58502"/>
        <dbReference type="EC" id="2.7.1.156"/>
    </reaction>
</comment>
<dbReference type="GO" id="GO:0005525">
    <property type="term" value="F:GTP binding"/>
    <property type="evidence" value="ECO:0007669"/>
    <property type="project" value="UniProtKB-UniRule"/>
</dbReference>
<feature type="binding site" evidence="16">
    <location>
        <begin position="54"/>
        <end position="57"/>
    </location>
    <ligand>
        <name>GTP</name>
        <dbReference type="ChEBI" id="CHEBI:37565"/>
    </ligand>
</feature>
<dbReference type="InterPro" id="IPR003203">
    <property type="entry name" value="CobU/CobP"/>
</dbReference>
<evidence type="ECO:0000256" key="7">
    <source>
        <dbReference type="ARBA" id="ARBA00007490"/>
    </source>
</evidence>
<comment type="pathway">
    <text evidence="5 14">Cofactor biosynthesis; adenosylcobalamin biosynthesis; adenosylcobalamin from cob(II)yrinate a,c-diamide: step 6/7.</text>
</comment>
<dbReference type="EC" id="2.7.1.156" evidence="14"/>
<dbReference type="PANTHER" id="PTHR34848">
    <property type="match status" value="1"/>
</dbReference>
<evidence type="ECO:0000256" key="1">
    <source>
        <dbReference type="ARBA" id="ARBA00000312"/>
    </source>
</evidence>
<dbReference type="InterPro" id="IPR027417">
    <property type="entry name" value="P-loop_NTPase"/>
</dbReference>
<evidence type="ECO:0000256" key="4">
    <source>
        <dbReference type="ARBA" id="ARBA00003889"/>
    </source>
</evidence>
<name>A0A1A5J752_RHILI</name>
<comment type="pathway">
    <text evidence="6 14">Cofactor biosynthesis; adenosylcobalamin biosynthesis; adenosylcobalamin from cob(II)yrinate a,c-diamide: step 5/7.</text>
</comment>
<comment type="catalytic activity">
    <reaction evidence="2 14">
        <text>adenosylcob(III)inamide phosphate + GTP + H(+) = adenosylcob(III)inamide-GDP + diphosphate</text>
        <dbReference type="Rhea" id="RHEA:22712"/>
        <dbReference type="ChEBI" id="CHEBI:15378"/>
        <dbReference type="ChEBI" id="CHEBI:33019"/>
        <dbReference type="ChEBI" id="CHEBI:37565"/>
        <dbReference type="ChEBI" id="CHEBI:58502"/>
        <dbReference type="ChEBI" id="CHEBI:60487"/>
        <dbReference type="EC" id="2.7.7.62"/>
    </reaction>
</comment>
<evidence type="ECO:0000313" key="18">
    <source>
        <dbReference type="Proteomes" id="UP000093748"/>
    </source>
</evidence>
<dbReference type="CDD" id="cd00544">
    <property type="entry name" value="CobU"/>
    <property type="match status" value="1"/>
</dbReference>
<dbReference type="GeneID" id="66683527"/>
<dbReference type="RefSeq" id="WP_032930691.1">
    <property type="nucleotide sequence ID" value="NZ_LZTH01000048.1"/>
</dbReference>
<keyword evidence="12 14" id="KW-0067">ATP-binding</keyword>
<comment type="similarity">
    <text evidence="7 14">Belongs to the CobU/CobP family.</text>
</comment>
<dbReference type="Pfam" id="PF02283">
    <property type="entry name" value="CobU"/>
    <property type="match status" value="1"/>
</dbReference>
<evidence type="ECO:0000256" key="11">
    <source>
        <dbReference type="ARBA" id="ARBA00022777"/>
    </source>
</evidence>
<dbReference type="EC" id="2.7.7.62" evidence="14"/>
<evidence type="ECO:0000256" key="9">
    <source>
        <dbReference type="ARBA" id="ARBA00022679"/>
    </source>
</evidence>
<dbReference type="OrthoDB" id="9788370at2"/>
<dbReference type="Proteomes" id="UP000093748">
    <property type="component" value="Unassembled WGS sequence"/>
</dbReference>
<dbReference type="Gene3D" id="3.40.50.300">
    <property type="entry name" value="P-loop containing nucleotide triphosphate hydrolases"/>
    <property type="match status" value="1"/>
</dbReference>
<dbReference type="UniPathway" id="UPA00148">
    <property type="reaction ID" value="UER00236"/>
</dbReference>
<comment type="catalytic activity">
    <reaction evidence="1 14">
        <text>adenosylcob(III)inamide + ATP = adenosylcob(III)inamide phosphate + ADP + H(+)</text>
        <dbReference type="Rhea" id="RHEA:15769"/>
        <dbReference type="ChEBI" id="CHEBI:2480"/>
        <dbReference type="ChEBI" id="CHEBI:15378"/>
        <dbReference type="ChEBI" id="CHEBI:30616"/>
        <dbReference type="ChEBI" id="CHEBI:58502"/>
        <dbReference type="ChEBI" id="CHEBI:456216"/>
        <dbReference type="EC" id="2.7.1.156"/>
    </reaction>
</comment>
<evidence type="ECO:0000256" key="10">
    <source>
        <dbReference type="ARBA" id="ARBA00022741"/>
    </source>
</evidence>